<comment type="caution">
    <text evidence="2">The sequence shown here is derived from an EMBL/GenBank/DDBJ whole genome shotgun (WGS) entry which is preliminary data.</text>
</comment>
<comment type="similarity">
    <text evidence="1">Belongs to the ROK (NagC/XylR) family.</text>
</comment>
<dbReference type="Proteomes" id="UP000755585">
    <property type="component" value="Unassembled WGS sequence"/>
</dbReference>
<dbReference type="Gene3D" id="3.30.420.40">
    <property type="match status" value="2"/>
</dbReference>
<name>A0ABS4UX05_9ACTN</name>
<evidence type="ECO:0000313" key="2">
    <source>
        <dbReference type="EMBL" id="MBP2356162.1"/>
    </source>
</evidence>
<dbReference type="InterPro" id="IPR036390">
    <property type="entry name" value="WH_DNA-bd_sf"/>
</dbReference>
<dbReference type="InterPro" id="IPR043129">
    <property type="entry name" value="ATPase_NBD"/>
</dbReference>
<keyword evidence="3" id="KW-1185">Reference proteome</keyword>
<gene>
    <name evidence="2" type="ORF">JOF29_007272</name>
</gene>
<proteinExistence type="inferred from homology"/>
<dbReference type="Gene3D" id="1.10.10.10">
    <property type="entry name" value="Winged helix-like DNA-binding domain superfamily/Winged helix DNA-binding domain"/>
    <property type="match status" value="1"/>
</dbReference>
<evidence type="ECO:0000313" key="3">
    <source>
        <dbReference type="Proteomes" id="UP000755585"/>
    </source>
</evidence>
<dbReference type="SUPFAM" id="SSF53067">
    <property type="entry name" value="Actin-like ATPase domain"/>
    <property type="match status" value="1"/>
</dbReference>
<keyword evidence="2" id="KW-0418">Kinase</keyword>
<dbReference type="InterPro" id="IPR036388">
    <property type="entry name" value="WH-like_DNA-bd_sf"/>
</dbReference>
<dbReference type="PANTHER" id="PTHR18964:SF149">
    <property type="entry name" value="BIFUNCTIONAL UDP-N-ACETYLGLUCOSAMINE 2-EPIMERASE_N-ACETYLMANNOSAMINE KINASE"/>
    <property type="match status" value="1"/>
</dbReference>
<accession>A0ABS4UX05</accession>
<organism evidence="2 3">
    <name type="scientific">Kribbella aluminosa</name>
    <dbReference type="NCBI Taxonomy" id="416017"/>
    <lineage>
        <taxon>Bacteria</taxon>
        <taxon>Bacillati</taxon>
        <taxon>Actinomycetota</taxon>
        <taxon>Actinomycetes</taxon>
        <taxon>Propionibacteriales</taxon>
        <taxon>Kribbellaceae</taxon>
        <taxon>Kribbella</taxon>
    </lineage>
</organism>
<protein>
    <submittedName>
        <fullName evidence="2">NBD/HSP70 family sugar kinase</fullName>
    </submittedName>
</protein>
<dbReference type="PANTHER" id="PTHR18964">
    <property type="entry name" value="ROK (REPRESSOR, ORF, KINASE) FAMILY"/>
    <property type="match status" value="1"/>
</dbReference>
<keyword evidence="2" id="KW-0808">Transferase</keyword>
<dbReference type="EMBL" id="JAGINT010000002">
    <property type="protein sequence ID" value="MBP2356162.1"/>
    <property type="molecule type" value="Genomic_DNA"/>
</dbReference>
<reference evidence="2 3" key="1">
    <citation type="submission" date="2021-03" db="EMBL/GenBank/DDBJ databases">
        <title>Sequencing the genomes of 1000 actinobacteria strains.</title>
        <authorList>
            <person name="Klenk H.-P."/>
        </authorList>
    </citation>
    <scope>NUCLEOTIDE SEQUENCE [LARGE SCALE GENOMIC DNA]</scope>
    <source>
        <strain evidence="2 3">DSM 18824</strain>
    </source>
</reference>
<dbReference type="SUPFAM" id="SSF46785">
    <property type="entry name" value="Winged helix' DNA-binding domain"/>
    <property type="match status" value="1"/>
</dbReference>
<sequence>MNSTRTRVGSKQLIREINEALVLDAVRSGGVISRSAIVRSTGLSAATVTGIAGRLVGLGLLTEVDELRGTGGRPARLLGLGREAVFAVGVRLSADAVLAVLVDLHGDVVARQDERLAALDVDTAVRTITRAVKGVSKSVGNKVIGIGVAVSGVVDRAGGVVRHSGSLGWEDVGFAAQLGTALDLPVTVDSYANSFANGLLQYGTEFSGRDLVVYSIGVSLGAAVVVAGRIHRGHNGTAGGFAHTRVFAAGAPSRPCHCGSSDCLEAWASRWGMEREAQRNELSWNDVTKATSPVRARIVEAAAGRLALGIAASSKALGPETIVIATTLEADLPELATATIARLQAEYEHEPYPAPAMHHAAADGETLARGVAYEVLDGVFSPFR</sequence>
<dbReference type="GO" id="GO:0016301">
    <property type="term" value="F:kinase activity"/>
    <property type="evidence" value="ECO:0007669"/>
    <property type="project" value="UniProtKB-KW"/>
</dbReference>
<dbReference type="RefSeq" id="WP_209698720.1">
    <property type="nucleotide sequence ID" value="NZ_BAAAVU010000023.1"/>
</dbReference>
<dbReference type="Pfam" id="PF00480">
    <property type="entry name" value="ROK"/>
    <property type="match status" value="1"/>
</dbReference>
<dbReference type="InterPro" id="IPR000600">
    <property type="entry name" value="ROK"/>
</dbReference>
<evidence type="ECO:0000256" key="1">
    <source>
        <dbReference type="ARBA" id="ARBA00006479"/>
    </source>
</evidence>